<comment type="caution">
    <text evidence="1">The sequence shown here is derived from an EMBL/GenBank/DDBJ whole genome shotgun (WGS) entry which is preliminary data.</text>
</comment>
<sequence length="79" mass="9101">MYEITKVQIPDPLHDLSKLVMDISNLLLVLGIFDRVCIPSADSPPLERHRPTIISSTLDQLFLSSQNRKRPCHLKRQHN</sequence>
<dbReference type="OrthoDB" id="2230257at2759"/>
<dbReference type="EMBL" id="JAANIT010000546">
    <property type="protein sequence ID" value="KAG1546647.1"/>
    <property type="molecule type" value="Genomic_DNA"/>
</dbReference>
<accession>A0A9P6YEY4</accession>
<reference evidence="1" key="1">
    <citation type="journal article" date="2020" name="Microb. Genom.">
        <title>Genetic diversity of clinical and environmental Mucorales isolates obtained from an investigation of mucormycosis cases among solid organ transplant recipients.</title>
        <authorList>
            <person name="Nguyen M.H."/>
            <person name="Kaul D."/>
            <person name="Muto C."/>
            <person name="Cheng S.J."/>
            <person name="Richter R.A."/>
            <person name="Bruno V.M."/>
            <person name="Liu G."/>
            <person name="Beyhan S."/>
            <person name="Sundermann A.J."/>
            <person name="Mounaud S."/>
            <person name="Pasculle A.W."/>
            <person name="Nierman W.C."/>
            <person name="Driscoll E."/>
            <person name="Cumbie R."/>
            <person name="Clancy C.J."/>
            <person name="Dupont C.L."/>
        </authorList>
    </citation>
    <scope>NUCLEOTIDE SEQUENCE</scope>
    <source>
        <strain evidence="1">GL16</strain>
    </source>
</reference>
<protein>
    <submittedName>
        <fullName evidence="1">Uncharacterized protein</fullName>
    </submittedName>
</protein>
<dbReference type="AlphaFoldDB" id="A0A9P6YEY4"/>
<dbReference type="Proteomes" id="UP000717996">
    <property type="component" value="Unassembled WGS sequence"/>
</dbReference>
<organism evidence="1 2">
    <name type="scientific">Rhizopus oryzae</name>
    <name type="common">Mucormycosis agent</name>
    <name type="synonym">Rhizopus arrhizus var. delemar</name>
    <dbReference type="NCBI Taxonomy" id="64495"/>
    <lineage>
        <taxon>Eukaryota</taxon>
        <taxon>Fungi</taxon>
        <taxon>Fungi incertae sedis</taxon>
        <taxon>Mucoromycota</taxon>
        <taxon>Mucoromycotina</taxon>
        <taxon>Mucoromycetes</taxon>
        <taxon>Mucorales</taxon>
        <taxon>Mucorineae</taxon>
        <taxon>Rhizopodaceae</taxon>
        <taxon>Rhizopus</taxon>
    </lineage>
</organism>
<proteinExistence type="predicted"/>
<name>A0A9P6YEY4_RHIOR</name>
<evidence type="ECO:0000313" key="2">
    <source>
        <dbReference type="Proteomes" id="UP000717996"/>
    </source>
</evidence>
<evidence type="ECO:0000313" key="1">
    <source>
        <dbReference type="EMBL" id="KAG1546647.1"/>
    </source>
</evidence>
<gene>
    <name evidence="1" type="ORF">G6F51_004759</name>
</gene>